<dbReference type="RefSeq" id="WP_165933577.1">
    <property type="nucleotide sequence ID" value="NZ_SMAI01000001.1"/>
</dbReference>
<protein>
    <submittedName>
        <fullName evidence="3">Uncharacterized protein</fullName>
    </submittedName>
</protein>
<keyword evidence="4" id="KW-1185">Reference proteome</keyword>
<feature type="region of interest" description="Disordered" evidence="1">
    <location>
        <begin position="85"/>
        <end position="108"/>
    </location>
</feature>
<keyword evidence="2" id="KW-1133">Transmembrane helix</keyword>
<reference evidence="3 4" key="1">
    <citation type="submission" date="2019-03" db="EMBL/GenBank/DDBJ databases">
        <title>Genomic Encyclopedia of Type Strains, Phase IV (KMG-IV): sequencing the most valuable type-strain genomes for metagenomic binning, comparative biology and taxonomic classification.</title>
        <authorList>
            <person name="Goeker M."/>
        </authorList>
    </citation>
    <scope>NUCLEOTIDE SEQUENCE [LARGE SCALE GENOMIC DNA]</scope>
    <source>
        <strain evidence="3 4">DSM 9035</strain>
    </source>
</reference>
<gene>
    <name evidence="3" type="ORF">EDC64_101127</name>
</gene>
<evidence type="ECO:0000313" key="3">
    <source>
        <dbReference type="EMBL" id="TCT07608.1"/>
    </source>
</evidence>
<proteinExistence type="predicted"/>
<evidence type="ECO:0000256" key="2">
    <source>
        <dbReference type="SAM" id="Phobius"/>
    </source>
</evidence>
<dbReference type="EMBL" id="SMAI01000001">
    <property type="protein sequence ID" value="TCT07608.1"/>
    <property type="molecule type" value="Genomic_DNA"/>
</dbReference>
<dbReference type="Proteomes" id="UP000294664">
    <property type="component" value="Unassembled WGS sequence"/>
</dbReference>
<accession>A0A4V2UYI7</accession>
<sequence length="108" mass="11545">MSLHDFVVYAVPWWIQAAAGAGLIGTGLVFAARLLGMRAALKLAMAAGALLLALAAGRRARQRGWNDRQAKEKEDANRAISVARRARAAADADSGAGRLRDDDGFRRD</sequence>
<evidence type="ECO:0000313" key="4">
    <source>
        <dbReference type="Proteomes" id="UP000294664"/>
    </source>
</evidence>
<comment type="caution">
    <text evidence="3">The sequence shown here is derived from an EMBL/GenBank/DDBJ whole genome shotgun (WGS) entry which is preliminary data.</text>
</comment>
<feature type="compositionally biased region" description="Basic and acidic residues" evidence="1">
    <location>
        <begin position="98"/>
        <end position="108"/>
    </location>
</feature>
<feature type="transmembrane region" description="Helical" evidence="2">
    <location>
        <begin position="6"/>
        <end position="32"/>
    </location>
</feature>
<organism evidence="3 4">
    <name type="scientific">Aquabacter spiritensis</name>
    <dbReference type="NCBI Taxonomy" id="933073"/>
    <lineage>
        <taxon>Bacteria</taxon>
        <taxon>Pseudomonadati</taxon>
        <taxon>Pseudomonadota</taxon>
        <taxon>Alphaproteobacteria</taxon>
        <taxon>Hyphomicrobiales</taxon>
        <taxon>Xanthobacteraceae</taxon>
        <taxon>Aquabacter</taxon>
    </lineage>
</organism>
<keyword evidence="2" id="KW-0812">Transmembrane</keyword>
<keyword evidence="2" id="KW-0472">Membrane</keyword>
<feature type="transmembrane region" description="Helical" evidence="2">
    <location>
        <begin position="39"/>
        <end position="57"/>
    </location>
</feature>
<evidence type="ECO:0000256" key="1">
    <source>
        <dbReference type="SAM" id="MobiDB-lite"/>
    </source>
</evidence>
<name>A0A4V2UYI7_9HYPH</name>
<dbReference type="AlphaFoldDB" id="A0A4V2UYI7"/>